<dbReference type="GO" id="GO:1904380">
    <property type="term" value="P:endoplasmic reticulum mannose trimming"/>
    <property type="evidence" value="ECO:0007669"/>
    <property type="project" value="InterPro"/>
</dbReference>
<dbReference type="Pfam" id="PF02225">
    <property type="entry name" value="PA"/>
    <property type="match status" value="1"/>
</dbReference>
<dbReference type="PRINTS" id="PR00747">
    <property type="entry name" value="GLYHDRLASE47"/>
</dbReference>
<evidence type="ECO:0000256" key="1">
    <source>
        <dbReference type="ARBA" id="ARBA00004240"/>
    </source>
</evidence>
<dbReference type="InterPro" id="IPR003137">
    <property type="entry name" value="PA_domain"/>
</dbReference>
<feature type="active site" evidence="5">
    <location>
        <position position="274"/>
    </location>
</feature>
<proteinExistence type="inferred from homology"/>
<evidence type="ECO:0000256" key="2">
    <source>
        <dbReference type="ARBA" id="ARBA00007658"/>
    </source>
</evidence>
<keyword evidence="3" id="KW-0256">Endoplasmic reticulum</keyword>
<keyword evidence="7" id="KW-0378">Hydrolase</keyword>
<dbReference type="GO" id="GO:0016020">
    <property type="term" value="C:membrane"/>
    <property type="evidence" value="ECO:0007669"/>
    <property type="project" value="InterPro"/>
</dbReference>
<keyword evidence="4" id="KW-0325">Glycoprotein</keyword>
<feature type="region of interest" description="Disordered" evidence="8">
    <location>
        <begin position="563"/>
        <end position="592"/>
    </location>
</feature>
<comment type="subcellular location">
    <subcellularLocation>
        <location evidence="1">Endoplasmic reticulum</location>
    </subcellularLocation>
</comment>
<keyword evidence="6" id="KW-0106">Calcium</keyword>
<dbReference type="InterPro" id="IPR036026">
    <property type="entry name" value="Seven-hairpin_glycosidases"/>
</dbReference>
<dbReference type="InterPro" id="IPR044674">
    <property type="entry name" value="EDEM1/2/3"/>
</dbReference>
<dbReference type="InterPro" id="IPR046450">
    <property type="entry name" value="PA_dom_sf"/>
</dbReference>
<evidence type="ECO:0000259" key="10">
    <source>
        <dbReference type="Pfam" id="PF02225"/>
    </source>
</evidence>
<evidence type="ECO:0000256" key="9">
    <source>
        <dbReference type="SAM" id="SignalP"/>
    </source>
</evidence>
<evidence type="ECO:0000313" key="12">
    <source>
        <dbReference type="EMBL" id="JAC83079.1"/>
    </source>
</evidence>
<dbReference type="CDD" id="cd04818">
    <property type="entry name" value="PA_subtilisin_1"/>
    <property type="match status" value="1"/>
</dbReference>
<keyword evidence="7" id="KW-0326">Glycosidase</keyword>
<sequence length="948" mass="102336">MNTRLLQAFALLVVSSAVAPEPAEASADGGVRIIEGKPYSRTGPVDGEQLRALREEARSMFKHAFDSYMQKAFPMDDLRPISCRGTNSQGGIALTLIDALDTLILLGEQHEVRRAVRWLGKSLSLDVDERVHVFELTIRALGGLLSAHVLLLRNSAVVPRYDGCLLRLAQELGERLLPAFNTPTGVPLSWVNLHSGVIAGDTRITCTACAGTLLLEFGLLSRLSGDPKYEEHARNATLTLYRMRSPRTGLLGNTLNVDRGVWVRTDSGIGAGIDSFYEYLIKAWLVFGDHEFLDMFADVYSSAMGHMRLPEVLHHHWLVDVHMESGRLSKPWISSLGAFWPGMQALFGEVSSAEKLHGNLTAAWRRFGWLPELFDLGLTRRHPVEKGYPLRPELIESTYLLHVETGDPRYVELARDLQATLMDRNKQRCGFASVRDVSSGELEDSMESFFLSETSKYLYLIYSNSTGLLDHFVFSTEGHLLPAMPSDGGGEARPLSPGDVPEACWSLCSRPSERSVEAAERSLARSFPLISVDGSLKVVRPRRCLACVRIAEALEKKKRELELQARAPSSGDADGEGTCDTGEAPPRAAGKTVSDWLSSALNTNSEMRILNQVACLLAWDSDNQMYCSAVEVLEAESGQPVDLLPPNLIVLQLVSFPANSVEVSVQYEPLNGGEPVRATGTSATFGPQFVIGSPGLLTCKPRPRGPEAFLEEHLGSSGQCGAGDEPAADEVLESLEAIQGPVAEVEPREGCRVAQDLTGRVALIDRGDCSFMTKISEAQDAGAIAVIVVNVLSDGEVLAMGDDGSKTRPDVPAVMITKEAGEALRRSIQEAWKGGGDLVVSIAAELQPKPTSLEATQVNLLITPQAQLWLLAKSKQVPNISDALHGILNDPLAYAALFSAPGVLADQDTAQDEGTGSPAAPELDGEPPLSTIDDVAACAGGEPANSKP</sequence>
<feature type="chain" id="PRO_5007370656" description="alpha-1,2-Mannosidase" evidence="9">
    <location>
        <begin position="26"/>
        <end position="948"/>
    </location>
</feature>
<evidence type="ECO:0000256" key="7">
    <source>
        <dbReference type="RuleBase" id="RU361193"/>
    </source>
</evidence>
<evidence type="ECO:0000313" key="11">
    <source>
        <dbReference type="EMBL" id="JAC67405.1"/>
    </source>
</evidence>
<comment type="similarity">
    <text evidence="2 7">Belongs to the glycosyl hydrolase 47 family.</text>
</comment>
<dbReference type="GO" id="GO:0004571">
    <property type="term" value="F:mannosyl-oligosaccharide 1,2-alpha-mannosidase activity"/>
    <property type="evidence" value="ECO:0007669"/>
    <property type="project" value="InterPro"/>
</dbReference>
<gene>
    <name evidence="11" type="primary">EDEM2</name>
    <name evidence="11" type="ORF">TSPGSL018_11260</name>
    <name evidence="12" type="ORF">TSPGSL018_4219</name>
</gene>
<keyword evidence="9" id="KW-0732">Signal</keyword>
<dbReference type="InterPro" id="IPR012341">
    <property type="entry name" value="6hp_glycosidase-like_sf"/>
</dbReference>
<dbReference type="PANTHER" id="PTHR45679:SF5">
    <property type="entry name" value="ER DEGRADATION-ENHANCING ALPHA-MANNOSIDASE-LIKE PROTEIN 1"/>
    <property type="match status" value="1"/>
</dbReference>
<feature type="domain" description="PA" evidence="10">
    <location>
        <begin position="739"/>
        <end position="824"/>
    </location>
</feature>
<feature type="binding site" evidence="6">
    <location>
        <position position="476"/>
    </location>
    <ligand>
        <name>Ca(2+)</name>
        <dbReference type="ChEBI" id="CHEBI:29108"/>
    </ligand>
</feature>
<dbReference type="EMBL" id="GBEZ01001938">
    <property type="protein sequence ID" value="JAC83079.1"/>
    <property type="molecule type" value="Transcribed_RNA"/>
</dbReference>
<dbReference type="Gene3D" id="1.50.10.10">
    <property type="match status" value="1"/>
</dbReference>
<dbReference type="EC" id="3.2.1.-" evidence="7"/>
<evidence type="ECO:0000256" key="5">
    <source>
        <dbReference type="PIRSR" id="PIRSR601382-1"/>
    </source>
</evidence>
<dbReference type="GO" id="GO:0044322">
    <property type="term" value="C:endoplasmic reticulum quality control compartment"/>
    <property type="evidence" value="ECO:0007669"/>
    <property type="project" value="GOC"/>
</dbReference>
<dbReference type="GO" id="GO:0005509">
    <property type="term" value="F:calcium ion binding"/>
    <property type="evidence" value="ECO:0007669"/>
    <property type="project" value="InterPro"/>
</dbReference>
<organism evidence="11">
    <name type="scientific">Tetraselmis sp. GSL018</name>
    <dbReference type="NCBI Taxonomy" id="582737"/>
    <lineage>
        <taxon>Eukaryota</taxon>
        <taxon>Viridiplantae</taxon>
        <taxon>Chlorophyta</taxon>
        <taxon>core chlorophytes</taxon>
        <taxon>Chlorodendrophyceae</taxon>
        <taxon>Chlorodendrales</taxon>
        <taxon>Chlorodendraceae</taxon>
        <taxon>Tetraselmis</taxon>
    </lineage>
</organism>
<dbReference type="PANTHER" id="PTHR45679">
    <property type="entry name" value="ER DEGRADATION-ENHANCING ALPHA-MANNOSIDASE-LIKE PROTEIN 2"/>
    <property type="match status" value="1"/>
</dbReference>
<feature type="active site" description="Proton donor" evidence="5">
    <location>
        <position position="372"/>
    </location>
</feature>
<accession>A0A061R9P2</accession>
<comment type="cofactor">
    <cofactor evidence="6">
        <name>Ca(2+)</name>
        <dbReference type="ChEBI" id="CHEBI:29108"/>
    </cofactor>
</comment>
<dbReference type="InterPro" id="IPR001382">
    <property type="entry name" value="Glyco_hydro_47"/>
</dbReference>
<feature type="signal peptide" evidence="9">
    <location>
        <begin position="1"/>
        <end position="25"/>
    </location>
</feature>
<feature type="active site" evidence="5">
    <location>
        <position position="393"/>
    </location>
</feature>
<dbReference type="EMBL" id="GBEZ01019101">
    <property type="protein sequence ID" value="JAC67405.1"/>
    <property type="molecule type" value="Transcribed_RNA"/>
</dbReference>
<dbReference type="GO" id="GO:0005975">
    <property type="term" value="P:carbohydrate metabolic process"/>
    <property type="evidence" value="ECO:0007669"/>
    <property type="project" value="InterPro"/>
</dbReference>
<feature type="active site" description="Proton donor" evidence="5">
    <location>
        <position position="135"/>
    </location>
</feature>
<protein>
    <recommendedName>
        <fullName evidence="7">alpha-1,2-Mannosidase</fullName>
        <ecNumber evidence="7">3.2.1.-</ecNumber>
    </recommendedName>
</protein>
<dbReference type="Pfam" id="PF01532">
    <property type="entry name" value="Glyco_hydro_47"/>
    <property type="match status" value="1"/>
</dbReference>
<evidence type="ECO:0000256" key="8">
    <source>
        <dbReference type="SAM" id="MobiDB-lite"/>
    </source>
</evidence>
<reference evidence="11" key="1">
    <citation type="submission" date="2014-05" db="EMBL/GenBank/DDBJ databases">
        <title>The transcriptome of the halophilic microalga Tetraselmis sp. GSL018 isolated from the Great Salt Lake, Utah.</title>
        <authorList>
            <person name="Jinkerson R.E."/>
            <person name="D'Adamo S."/>
            <person name="Posewitz M.C."/>
        </authorList>
    </citation>
    <scope>NUCLEOTIDE SEQUENCE</scope>
    <source>
        <strain evidence="11">GSL018</strain>
    </source>
</reference>
<dbReference type="AlphaFoldDB" id="A0A061R9P2"/>
<dbReference type="SUPFAM" id="SSF48225">
    <property type="entry name" value="Seven-hairpin glycosidases"/>
    <property type="match status" value="1"/>
</dbReference>
<evidence type="ECO:0000256" key="6">
    <source>
        <dbReference type="PIRSR" id="PIRSR601382-2"/>
    </source>
</evidence>
<dbReference type="SUPFAM" id="SSF52025">
    <property type="entry name" value="PA domain"/>
    <property type="match status" value="1"/>
</dbReference>
<name>A0A061R9P2_9CHLO</name>
<keyword evidence="6" id="KW-0479">Metal-binding</keyword>
<feature type="region of interest" description="Disordered" evidence="8">
    <location>
        <begin position="907"/>
        <end position="948"/>
    </location>
</feature>
<evidence type="ECO:0000256" key="4">
    <source>
        <dbReference type="ARBA" id="ARBA00023180"/>
    </source>
</evidence>
<dbReference type="Gene3D" id="3.50.30.30">
    <property type="match status" value="1"/>
</dbReference>
<evidence type="ECO:0000256" key="3">
    <source>
        <dbReference type="ARBA" id="ARBA00022824"/>
    </source>
</evidence>